<dbReference type="SUPFAM" id="SSF110849">
    <property type="entry name" value="ParB/Sulfiredoxin"/>
    <property type="match status" value="1"/>
</dbReference>
<dbReference type="InterPro" id="IPR050336">
    <property type="entry name" value="Chromosome_partition/occlusion"/>
</dbReference>
<comment type="caution">
    <text evidence="4">The sequence shown here is derived from an EMBL/GenBank/DDBJ whole genome shotgun (WGS) entry which is preliminary data.</text>
</comment>
<dbReference type="Gene3D" id="3.90.1530.30">
    <property type="match status" value="1"/>
</dbReference>
<dbReference type="InterPro" id="IPR017819">
    <property type="entry name" value="Plasmid_partition_RepB"/>
</dbReference>
<keyword evidence="5" id="KW-1185">Reference proteome</keyword>
<dbReference type="OrthoDB" id="7908920at2"/>
<feature type="domain" description="ParB-like N-terminal" evidence="3">
    <location>
        <begin position="99"/>
        <end position="192"/>
    </location>
</feature>
<evidence type="ECO:0000313" key="5">
    <source>
        <dbReference type="Proteomes" id="UP000191905"/>
    </source>
</evidence>
<dbReference type="EMBL" id="MDET01000017">
    <property type="protein sequence ID" value="OQM75309.1"/>
    <property type="molecule type" value="Genomic_DNA"/>
</dbReference>
<dbReference type="CDD" id="cd16405">
    <property type="entry name" value="RepB_like_N"/>
    <property type="match status" value="1"/>
</dbReference>
<dbReference type="STRING" id="1873176.BFN67_18615"/>
<name>A0A1V8RQP7_9HYPH</name>
<dbReference type="InterPro" id="IPR004437">
    <property type="entry name" value="ParB/RepB/Spo0J"/>
</dbReference>
<dbReference type="InterPro" id="IPR036086">
    <property type="entry name" value="ParB/Sulfiredoxin_sf"/>
</dbReference>
<dbReference type="GO" id="GO:0007059">
    <property type="term" value="P:chromosome segregation"/>
    <property type="evidence" value="ECO:0007669"/>
    <property type="project" value="TreeGrafter"/>
</dbReference>
<proteinExistence type="inferred from homology"/>
<dbReference type="AlphaFoldDB" id="A0A1V8RQP7"/>
<evidence type="ECO:0000259" key="3">
    <source>
        <dbReference type="SMART" id="SM00470"/>
    </source>
</evidence>
<reference evidence="4 5" key="1">
    <citation type="journal article" date="2016" name="Int. J. Syst. Evol. Microbiol.">
        <title>Pseudaminobacter manganicus sp. nov., isolated from sludge of a manganese mine.</title>
        <authorList>
            <person name="Li J."/>
            <person name="Huang J."/>
            <person name="Liao S."/>
            <person name="Wang G."/>
        </authorList>
    </citation>
    <scope>NUCLEOTIDE SEQUENCE [LARGE SCALE GENOMIC DNA]</scope>
    <source>
        <strain evidence="4 5">JH-7</strain>
    </source>
</reference>
<dbReference type="PANTHER" id="PTHR33375:SF1">
    <property type="entry name" value="CHROMOSOME-PARTITIONING PROTEIN PARB-RELATED"/>
    <property type="match status" value="1"/>
</dbReference>
<dbReference type="InterPro" id="IPR011111">
    <property type="entry name" value="Plasmid_RepB"/>
</dbReference>
<feature type="region of interest" description="Disordered" evidence="2">
    <location>
        <begin position="1"/>
        <end position="42"/>
    </location>
</feature>
<gene>
    <name evidence="4" type="ORF">BFN67_18615</name>
</gene>
<evidence type="ECO:0000256" key="2">
    <source>
        <dbReference type="SAM" id="MobiDB-lite"/>
    </source>
</evidence>
<sequence length="368" mass="39902">MTGQNRKSQLKALFGTIDQGEGNAGRAAEPNAAPTAPDAPPLETKAFGLAKIVPAETLMRPRTSSGAVKAMGLSLGGLSREVEEARRLKESLDTVERVIEIDPGLIDASFVSDRLGRDGTDEGLGELVRSIEANGQQVPVLLRPHPDQAGRYQTAYGHRRIQAAARLGRSVKAIVRSLSDTELVLAQGKENTERRDLSFIERAFFAHALIARGFERGVVQDALSLHKAEMTRFLQVAEAVPLRIANAIGPAPKVGRPRWMALAELLKGEAARVKAQDEITSSGFCATTGSDARFNRVFERLNRRTKPPAPAPMEVHGAAGRTIARIDTARGRARVDFVDKFEAGFAEYLQAELPKLLESFALSRKPKG</sequence>
<dbReference type="SMART" id="SM00470">
    <property type="entry name" value="ParB"/>
    <property type="match status" value="1"/>
</dbReference>
<dbReference type="PANTHER" id="PTHR33375">
    <property type="entry name" value="CHROMOSOME-PARTITIONING PROTEIN PARB-RELATED"/>
    <property type="match status" value="1"/>
</dbReference>
<feature type="compositionally biased region" description="Low complexity" evidence="2">
    <location>
        <begin position="24"/>
        <end position="36"/>
    </location>
</feature>
<dbReference type="Proteomes" id="UP000191905">
    <property type="component" value="Unassembled WGS sequence"/>
</dbReference>
<dbReference type="Pfam" id="PF02195">
    <property type="entry name" value="ParB_N"/>
    <property type="match status" value="1"/>
</dbReference>
<dbReference type="NCBIfam" id="TIGR00180">
    <property type="entry name" value="parB_part"/>
    <property type="match status" value="1"/>
</dbReference>
<comment type="similarity">
    <text evidence="1">Belongs to the ParB family.</text>
</comment>
<dbReference type="InterPro" id="IPR003115">
    <property type="entry name" value="ParB_N"/>
</dbReference>
<evidence type="ECO:0000256" key="1">
    <source>
        <dbReference type="ARBA" id="ARBA00006295"/>
    </source>
</evidence>
<dbReference type="Gene3D" id="1.10.10.2830">
    <property type="match status" value="1"/>
</dbReference>
<dbReference type="NCBIfam" id="TIGR03454">
    <property type="entry name" value="partition_RepB"/>
    <property type="match status" value="1"/>
</dbReference>
<dbReference type="GO" id="GO:0005694">
    <property type="term" value="C:chromosome"/>
    <property type="evidence" value="ECO:0007669"/>
    <property type="project" value="TreeGrafter"/>
</dbReference>
<protein>
    <submittedName>
        <fullName evidence="4">Plasmid partitioning protein RepB</fullName>
    </submittedName>
</protein>
<evidence type="ECO:0000313" key="4">
    <source>
        <dbReference type="EMBL" id="OQM75309.1"/>
    </source>
</evidence>
<dbReference type="RefSeq" id="WP_080919856.1">
    <property type="nucleotide sequence ID" value="NZ_MDET01000017.1"/>
</dbReference>
<accession>A0A1V8RQP7</accession>
<organism evidence="4 5">
    <name type="scientific">Manganibacter manganicus</name>
    <dbReference type="NCBI Taxonomy" id="1873176"/>
    <lineage>
        <taxon>Bacteria</taxon>
        <taxon>Pseudomonadati</taxon>
        <taxon>Pseudomonadota</taxon>
        <taxon>Alphaproteobacteria</taxon>
        <taxon>Hyphomicrobiales</taxon>
        <taxon>Phyllobacteriaceae</taxon>
        <taxon>Manganibacter</taxon>
    </lineage>
</organism>
<dbReference type="GO" id="GO:0003677">
    <property type="term" value="F:DNA binding"/>
    <property type="evidence" value="ECO:0007669"/>
    <property type="project" value="InterPro"/>
</dbReference>
<dbReference type="Pfam" id="PF07506">
    <property type="entry name" value="RepB"/>
    <property type="match status" value="1"/>
</dbReference>
<dbReference type="InterPro" id="IPR037972">
    <property type="entry name" value="RepB_N"/>
</dbReference>